<name>A0A314ZNY7_PRUYE</name>
<dbReference type="Proteomes" id="UP000250321">
    <property type="component" value="Unassembled WGS sequence"/>
</dbReference>
<keyword evidence="3" id="KW-1185">Reference proteome</keyword>
<evidence type="ECO:0000313" key="2">
    <source>
        <dbReference type="EMBL" id="PQQ03676.1"/>
    </source>
</evidence>
<dbReference type="EMBL" id="PJQY01001317">
    <property type="protein sequence ID" value="PQQ03676.1"/>
    <property type="molecule type" value="Genomic_DNA"/>
</dbReference>
<protein>
    <submittedName>
        <fullName evidence="2">Uncharacterized protein</fullName>
    </submittedName>
</protein>
<reference evidence="2 3" key="1">
    <citation type="submission" date="2018-02" db="EMBL/GenBank/DDBJ databases">
        <title>Draft genome of wild Prunus yedoensis var. nudiflora.</title>
        <authorList>
            <person name="Baek S."/>
            <person name="Kim J.-H."/>
            <person name="Choi K."/>
            <person name="Kim G.-B."/>
            <person name="Cho A."/>
            <person name="Jang H."/>
            <person name="Shin C.-H."/>
            <person name="Yu H.-J."/>
            <person name="Mun J.-H."/>
        </authorList>
    </citation>
    <scope>NUCLEOTIDE SEQUENCE [LARGE SCALE GENOMIC DNA]</scope>
    <source>
        <strain evidence="3">cv. Jeju island</strain>
        <tissue evidence="2">Leaf</tissue>
    </source>
</reference>
<accession>A0A314ZNY7</accession>
<gene>
    <name evidence="2" type="ORF">Pyn_40612</name>
</gene>
<proteinExistence type="predicted"/>
<evidence type="ECO:0000256" key="1">
    <source>
        <dbReference type="SAM" id="MobiDB-lite"/>
    </source>
</evidence>
<organism evidence="2 3">
    <name type="scientific">Prunus yedoensis var. nudiflora</name>
    <dbReference type="NCBI Taxonomy" id="2094558"/>
    <lineage>
        <taxon>Eukaryota</taxon>
        <taxon>Viridiplantae</taxon>
        <taxon>Streptophyta</taxon>
        <taxon>Embryophyta</taxon>
        <taxon>Tracheophyta</taxon>
        <taxon>Spermatophyta</taxon>
        <taxon>Magnoliopsida</taxon>
        <taxon>eudicotyledons</taxon>
        <taxon>Gunneridae</taxon>
        <taxon>Pentapetalae</taxon>
        <taxon>rosids</taxon>
        <taxon>fabids</taxon>
        <taxon>Rosales</taxon>
        <taxon>Rosaceae</taxon>
        <taxon>Amygdaloideae</taxon>
        <taxon>Amygdaleae</taxon>
        <taxon>Prunus</taxon>
    </lineage>
</organism>
<feature type="region of interest" description="Disordered" evidence="1">
    <location>
        <begin position="42"/>
        <end position="66"/>
    </location>
</feature>
<dbReference type="AlphaFoldDB" id="A0A314ZNY7"/>
<comment type="caution">
    <text evidence="2">The sequence shown here is derived from an EMBL/GenBank/DDBJ whole genome shotgun (WGS) entry which is preliminary data.</text>
</comment>
<sequence length="66" mass="7350">MPCYDDDVSLFEMEKENPVSVVNEPPPPKPIEPISHEVVHTEPVEPSPAPWVGRNHPSDVILGDPR</sequence>
<evidence type="ECO:0000313" key="3">
    <source>
        <dbReference type="Proteomes" id="UP000250321"/>
    </source>
</evidence>